<keyword evidence="2" id="KW-1185">Reference proteome</keyword>
<dbReference type="Proteomes" id="UP001527181">
    <property type="component" value="Unassembled WGS sequence"/>
</dbReference>
<organism evidence="1 2">
    <name type="scientific">Paenibacillus alvei</name>
    <name type="common">Bacillus alvei</name>
    <dbReference type="NCBI Taxonomy" id="44250"/>
    <lineage>
        <taxon>Bacteria</taxon>
        <taxon>Bacillati</taxon>
        <taxon>Bacillota</taxon>
        <taxon>Bacilli</taxon>
        <taxon>Bacillales</taxon>
        <taxon>Paenibacillaceae</taxon>
        <taxon>Paenibacillus</taxon>
    </lineage>
</organism>
<evidence type="ECO:0000313" key="1">
    <source>
        <dbReference type="EMBL" id="MCY9762633.1"/>
    </source>
</evidence>
<accession>A0ABT4H110</accession>
<gene>
    <name evidence="1" type="ORF">M5X12_19035</name>
</gene>
<evidence type="ECO:0000313" key="2">
    <source>
        <dbReference type="Proteomes" id="UP001527181"/>
    </source>
</evidence>
<dbReference type="GeneID" id="94489083"/>
<sequence length="53" mass="5934">MRKRVVLKVVAHYVMSEGKRIEIDPIATDLPDRCKVAIAEMVTGSRHKIEVGS</sequence>
<proteinExistence type="predicted"/>
<dbReference type="RefSeq" id="WP_005552122.1">
    <property type="nucleotide sequence ID" value="NZ_JAMDLX010000274.1"/>
</dbReference>
<name>A0ABT4H110_PAEAL</name>
<reference evidence="1 2" key="1">
    <citation type="submission" date="2022-05" db="EMBL/GenBank/DDBJ databases">
        <title>Genome Sequencing of Bee-Associated Microbes.</title>
        <authorList>
            <person name="Dunlap C."/>
        </authorList>
    </citation>
    <scope>NUCLEOTIDE SEQUENCE [LARGE SCALE GENOMIC DNA]</scope>
    <source>
        <strain evidence="1 2">NRRL B-04010</strain>
    </source>
</reference>
<dbReference type="EMBL" id="JAMDNP010000039">
    <property type="protein sequence ID" value="MCY9762633.1"/>
    <property type="molecule type" value="Genomic_DNA"/>
</dbReference>
<protein>
    <submittedName>
        <fullName evidence="1">Uncharacterized protein</fullName>
    </submittedName>
</protein>
<comment type="caution">
    <text evidence="1">The sequence shown here is derived from an EMBL/GenBank/DDBJ whole genome shotgun (WGS) entry which is preliminary data.</text>
</comment>